<dbReference type="GO" id="GO:0005737">
    <property type="term" value="C:cytoplasm"/>
    <property type="evidence" value="ECO:0007669"/>
    <property type="project" value="UniProtKB-SubCell"/>
</dbReference>
<dbReference type="GO" id="GO:0036218">
    <property type="term" value="F:dTTP diphosphatase activity"/>
    <property type="evidence" value="ECO:0007669"/>
    <property type="project" value="RHEA"/>
</dbReference>
<dbReference type="SUPFAM" id="SSF52972">
    <property type="entry name" value="ITPase-like"/>
    <property type="match status" value="1"/>
</dbReference>
<evidence type="ECO:0000313" key="5">
    <source>
        <dbReference type="EMBL" id="OAG26957.1"/>
    </source>
</evidence>
<dbReference type="InterPro" id="IPR003697">
    <property type="entry name" value="Maf-like"/>
</dbReference>
<feature type="site" description="Important for substrate specificity" evidence="4">
    <location>
        <position position="20"/>
    </location>
</feature>
<accession>A0A177E4R4</accession>
<dbReference type="InterPro" id="IPR029001">
    <property type="entry name" value="ITPase-like_fam"/>
</dbReference>
<dbReference type="PANTHER" id="PTHR43213:SF5">
    <property type="entry name" value="BIFUNCTIONAL DTTP_UTP PYROPHOSPHATASE_METHYLTRANSFERASE PROTEIN-RELATED"/>
    <property type="match status" value="1"/>
</dbReference>
<dbReference type="Pfam" id="PF02545">
    <property type="entry name" value="Maf"/>
    <property type="match status" value="1"/>
</dbReference>
<organism evidence="5 6">
    <name type="scientific">Thermodesulfatator autotrophicus</name>
    <dbReference type="NCBI Taxonomy" id="1795632"/>
    <lineage>
        <taxon>Bacteria</taxon>
        <taxon>Pseudomonadati</taxon>
        <taxon>Thermodesulfobacteriota</taxon>
        <taxon>Thermodesulfobacteria</taxon>
        <taxon>Thermodesulfobacteriales</taxon>
        <taxon>Thermodesulfatatoraceae</taxon>
        <taxon>Thermodesulfatator</taxon>
    </lineage>
</organism>
<dbReference type="RefSeq" id="WP_068543260.1">
    <property type="nucleotide sequence ID" value="NZ_LSFI01000047.1"/>
</dbReference>
<keyword evidence="4" id="KW-0963">Cytoplasm</keyword>
<comment type="subcellular location">
    <subcellularLocation>
        <location evidence="4">Cytoplasm</location>
    </subcellularLocation>
</comment>
<dbReference type="GO" id="GO:0036221">
    <property type="term" value="F:UTP diphosphatase activity"/>
    <property type="evidence" value="ECO:0007669"/>
    <property type="project" value="RHEA"/>
</dbReference>
<protein>
    <recommendedName>
        <fullName evidence="4">dTTP/UTP pyrophosphatase</fullName>
        <shortName evidence="4">dTTPase/UTPase</shortName>
        <ecNumber evidence="4">3.6.1.9</ecNumber>
    </recommendedName>
    <alternativeName>
        <fullName evidence="4">Nucleoside triphosphate pyrophosphatase</fullName>
    </alternativeName>
    <alternativeName>
        <fullName evidence="4">Nucleotide pyrophosphatase</fullName>
        <shortName evidence="4">Nucleotide PPase</shortName>
    </alternativeName>
</protein>
<comment type="caution">
    <text evidence="5">The sequence shown here is derived from an EMBL/GenBank/DDBJ whole genome shotgun (WGS) entry which is preliminary data.</text>
</comment>
<reference evidence="5 6" key="1">
    <citation type="submission" date="2016-02" db="EMBL/GenBank/DDBJ databases">
        <title>Draft genome sequence of Thermodesulfatator sp. S606.</title>
        <authorList>
            <person name="Lai Q."/>
            <person name="Cao J."/>
            <person name="Dupont S."/>
            <person name="Shao Z."/>
            <person name="Jebbar M."/>
            <person name="Alain K."/>
        </authorList>
    </citation>
    <scope>NUCLEOTIDE SEQUENCE [LARGE SCALE GENOMIC DNA]</scope>
    <source>
        <strain evidence="5 6">S606</strain>
    </source>
</reference>
<dbReference type="PANTHER" id="PTHR43213">
    <property type="entry name" value="BIFUNCTIONAL DTTP/UTP PYROPHOSPHATASE/METHYLTRANSFERASE PROTEIN-RELATED"/>
    <property type="match status" value="1"/>
</dbReference>
<comment type="caution">
    <text evidence="4">Lacks conserved residue(s) required for the propagation of feature annotation.</text>
</comment>
<dbReference type="EMBL" id="LSFI01000047">
    <property type="protein sequence ID" value="OAG26957.1"/>
    <property type="molecule type" value="Genomic_DNA"/>
</dbReference>
<evidence type="ECO:0000256" key="2">
    <source>
        <dbReference type="ARBA" id="ARBA00022801"/>
    </source>
</evidence>
<dbReference type="NCBIfam" id="TIGR00172">
    <property type="entry name" value="maf"/>
    <property type="match status" value="1"/>
</dbReference>
<comment type="function">
    <text evidence="4">Nucleoside triphosphate pyrophosphatase that hydrolyzes dTTP and UTP. May have a dual role in cell division arrest and in preventing the incorporation of modified nucleotides into cellular nucleic acids.</text>
</comment>
<dbReference type="Gene3D" id="3.90.950.10">
    <property type="match status" value="1"/>
</dbReference>
<keyword evidence="2 4" id="KW-0378">Hydrolase</keyword>
<name>A0A177E4R4_9BACT</name>
<feature type="active site" description="Proton acceptor" evidence="4">
    <location>
        <position position="77"/>
    </location>
</feature>
<feature type="site" description="Important for substrate specificity" evidence="4">
    <location>
        <position position="160"/>
    </location>
</feature>
<evidence type="ECO:0000313" key="6">
    <source>
        <dbReference type="Proteomes" id="UP000076964"/>
    </source>
</evidence>
<dbReference type="OrthoDB" id="9807767at2"/>
<comment type="cofactor">
    <cofactor evidence="1 4">
        <name>a divalent metal cation</name>
        <dbReference type="ChEBI" id="CHEBI:60240"/>
    </cofactor>
</comment>
<sequence>MRRGIFRNLKPLVLASQSPRRKELLASLGITFVVEPARIKEPPPEGEEPKDYALKLARLKAQEVASRVKESIVLAADTIVVCQNKILGKPRNKKDALYMLDLLSGNKHEVFTAYVIQDGKDFIENTVRTEVFFKNLRPEEIEAYLATDEPWDKAGAYAIQGLASYMVKCINGSVTNVIGLPLTEVVEDLLKLKVITYEE</sequence>
<dbReference type="AlphaFoldDB" id="A0A177E4R4"/>
<dbReference type="Proteomes" id="UP000076964">
    <property type="component" value="Unassembled WGS sequence"/>
</dbReference>
<dbReference type="PIRSF" id="PIRSF006305">
    <property type="entry name" value="Maf"/>
    <property type="match status" value="1"/>
</dbReference>
<dbReference type="STRING" id="1795632.TH606_09415"/>
<gene>
    <name evidence="5" type="ORF">TH606_09415</name>
</gene>
<dbReference type="HAMAP" id="MF_00528">
    <property type="entry name" value="Maf"/>
    <property type="match status" value="1"/>
</dbReference>
<comment type="similarity">
    <text evidence="4">Belongs to the Maf family. YhdE subfamily.</text>
</comment>
<comment type="catalytic activity">
    <reaction evidence="4">
        <text>UTP + H2O = UMP + diphosphate + H(+)</text>
        <dbReference type="Rhea" id="RHEA:29395"/>
        <dbReference type="ChEBI" id="CHEBI:15377"/>
        <dbReference type="ChEBI" id="CHEBI:15378"/>
        <dbReference type="ChEBI" id="CHEBI:33019"/>
        <dbReference type="ChEBI" id="CHEBI:46398"/>
        <dbReference type="ChEBI" id="CHEBI:57865"/>
        <dbReference type="EC" id="3.6.1.9"/>
    </reaction>
</comment>
<proteinExistence type="inferred from homology"/>
<evidence type="ECO:0000256" key="1">
    <source>
        <dbReference type="ARBA" id="ARBA00001968"/>
    </source>
</evidence>
<keyword evidence="3 4" id="KW-0546">Nucleotide metabolism</keyword>
<comment type="catalytic activity">
    <reaction evidence="4">
        <text>dTTP + H2O = dTMP + diphosphate + H(+)</text>
        <dbReference type="Rhea" id="RHEA:28534"/>
        <dbReference type="ChEBI" id="CHEBI:15377"/>
        <dbReference type="ChEBI" id="CHEBI:15378"/>
        <dbReference type="ChEBI" id="CHEBI:33019"/>
        <dbReference type="ChEBI" id="CHEBI:37568"/>
        <dbReference type="ChEBI" id="CHEBI:63528"/>
        <dbReference type="EC" id="3.6.1.9"/>
    </reaction>
</comment>
<dbReference type="CDD" id="cd00555">
    <property type="entry name" value="Maf"/>
    <property type="match status" value="1"/>
</dbReference>
<dbReference type="EC" id="3.6.1.9" evidence="4"/>
<dbReference type="GO" id="GO:0009117">
    <property type="term" value="P:nucleotide metabolic process"/>
    <property type="evidence" value="ECO:0007669"/>
    <property type="project" value="UniProtKB-KW"/>
</dbReference>
<keyword evidence="6" id="KW-1185">Reference proteome</keyword>
<evidence type="ECO:0000256" key="3">
    <source>
        <dbReference type="ARBA" id="ARBA00023080"/>
    </source>
</evidence>
<feature type="site" description="Important for substrate specificity" evidence="4">
    <location>
        <position position="78"/>
    </location>
</feature>
<evidence type="ECO:0000256" key="4">
    <source>
        <dbReference type="HAMAP-Rule" id="MF_00528"/>
    </source>
</evidence>